<reference evidence="2 3" key="1">
    <citation type="submission" date="2024-01" db="EMBL/GenBank/DDBJ databases">
        <title>The genome of the rayed Mediterranean limpet Patella caerulea (Linnaeus, 1758).</title>
        <authorList>
            <person name="Anh-Thu Weber A."/>
            <person name="Halstead-Nussloch G."/>
        </authorList>
    </citation>
    <scope>NUCLEOTIDE SEQUENCE [LARGE SCALE GENOMIC DNA]</scope>
    <source>
        <strain evidence="2">AATW-2023a</strain>
        <tissue evidence="2">Whole specimen</tissue>
    </source>
</reference>
<accession>A0AAN8Q048</accession>
<dbReference type="Gene3D" id="2.40.40.10">
    <property type="entry name" value="RlpA-like domain"/>
    <property type="match status" value="1"/>
</dbReference>
<name>A0AAN8Q048_PATCE</name>
<keyword evidence="1" id="KW-0472">Membrane</keyword>
<feature type="transmembrane region" description="Helical" evidence="1">
    <location>
        <begin position="12"/>
        <end position="30"/>
    </location>
</feature>
<dbReference type="Pfam" id="PF22514">
    <property type="entry name" value="EXPB1_D1"/>
    <property type="match status" value="1"/>
</dbReference>
<dbReference type="InterPro" id="IPR036908">
    <property type="entry name" value="RlpA-like_sf"/>
</dbReference>
<keyword evidence="1" id="KW-0812">Transmembrane</keyword>
<dbReference type="CDD" id="cd22278">
    <property type="entry name" value="DPBB_GH45_endoglucanase"/>
    <property type="match status" value="1"/>
</dbReference>
<evidence type="ECO:0000313" key="2">
    <source>
        <dbReference type="EMBL" id="KAK6182801.1"/>
    </source>
</evidence>
<comment type="caution">
    <text evidence="2">The sequence shown here is derived from an EMBL/GenBank/DDBJ whole genome shotgun (WGS) entry which is preliminary data.</text>
</comment>
<dbReference type="SUPFAM" id="SSF50685">
    <property type="entry name" value="Barwin-like endoglucanases"/>
    <property type="match status" value="1"/>
</dbReference>
<evidence type="ECO:0000313" key="3">
    <source>
        <dbReference type="Proteomes" id="UP001347796"/>
    </source>
</evidence>
<protein>
    <recommendedName>
        <fullName evidence="4">Cellulase</fullName>
    </recommendedName>
</protein>
<organism evidence="2 3">
    <name type="scientific">Patella caerulea</name>
    <name type="common">Rayed Mediterranean limpet</name>
    <dbReference type="NCBI Taxonomy" id="87958"/>
    <lineage>
        <taxon>Eukaryota</taxon>
        <taxon>Metazoa</taxon>
        <taxon>Spiralia</taxon>
        <taxon>Lophotrochozoa</taxon>
        <taxon>Mollusca</taxon>
        <taxon>Gastropoda</taxon>
        <taxon>Patellogastropoda</taxon>
        <taxon>Patelloidea</taxon>
        <taxon>Patellidae</taxon>
        <taxon>Patella</taxon>
    </lineage>
</organism>
<dbReference type="Proteomes" id="UP001347796">
    <property type="component" value="Unassembled WGS sequence"/>
</dbReference>
<keyword evidence="3" id="KW-1185">Reference proteome</keyword>
<gene>
    <name evidence="2" type="ORF">SNE40_010400</name>
</gene>
<keyword evidence="1" id="KW-1133">Transmembrane helix</keyword>
<evidence type="ECO:0000256" key="1">
    <source>
        <dbReference type="SAM" id="Phobius"/>
    </source>
</evidence>
<sequence length="204" mass="23509">MSVYFGCTLSLYFVSQYILVLIPFLTIINCEQLCKGKPLMYNGRRCASTTVYHDGRKGACGCGPQWFDKQFPWNGELYTAAVNQRFFDFEGTMWCGDRCGECYELTPTGGYIEGQGEPPRFLHTITVMITNLCPAEPPNLQWCAQHHWNQLNMYGYMTHFDLENGRQQISVLGWDNPEVTYKRVQCTGKFQSLYDQCQCSKDFV</sequence>
<evidence type="ECO:0008006" key="4">
    <source>
        <dbReference type="Google" id="ProtNLM"/>
    </source>
</evidence>
<dbReference type="EMBL" id="JAZGQO010000007">
    <property type="protein sequence ID" value="KAK6182801.1"/>
    <property type="molecule type" value="Genomic_DNA"/>
</dbReference>
<dbReference type="AlphaFoldDB" id="A0AAN8Q048"/>
<proteinExistence type="predicted"/>